<keyword evidence="3" id="KW-1003">Cell membrane</keyword>
<keyword evidence="6 7" id="KW-0472">Membrane</keyword>
<organism evidence="9 10">
    <name type="scientific">Clostridium luticellarii</name>
    <dbReference type="NCBI Taxonomy" id="1691940"/>
    <lineage>
        <taxon>Bacteria</taxon>
        <taxon>Bacillati</taxon>
        <taxon>Bacillota</taxon>
        <taxon>Clostridia</taxon>
        <taxon>Eubacteriales</taxon>
        <taxon>Clostridiaceae</taxon>
        <taxon>Clostridium</taxon>
    </lineage>
</organism>
<comment type="caution">
    <text evidence="9">The sequence shown here is derived from an EMBL/GenBank/DDBJ whole genome shotgun (WGS) entry which is preliminary data.</text>
</comment>
<proteinExistence type="inferred from homology"/>
<reference evidence="9 10" key="1">
    <citation type="submission" date="2018-03" db="EMBL/GenBank/DDBJ databases">
        <title>Genome sequence of Clostridium luticellarii DSM 29923.</title>
        <authorList>
            <person name="Poehlein A."/>
            <person name="Daniel R."/>
        </authorList>
    </citation>
    <scope>NUCLEOTIDE SEQUENCE [LARGE SCALE GENOMIC DNA]</scope>
    <source>
        <strain evidence="9 10">DSM 29923</strain>
    </source>
</reference>
<sequence>MYFVSQWEMIIRLVLSGVLGALIGFERRSHFKEAGLRTHFVVAVGSALIMLVSKYGFSDQLYTNAISLDPSRVAAQVVSGIGFLGAGTIIVEHQFVRGLTTAAGLWATAGIGIAIGAGMYIPGMSATALILVGLEIFNKFHKTASYSIGRMDLSEEGINPVLDILKNSKVKISDIRVNRHHNKDDKNFETRLTFRVYTRNKNEIKKIVVNILKIPYVKNVDVE</sequence>
<dbReference type="EMBL" id="PVXP01000013">
    <property type="protein sequence ID" value="PRR85687.1"/>
    <property type="molecule type" value="Genomic_DNA"/>
</dbReference>
<evidence type="ECO:0000256" key="3">
    <source>
        <dbReference type="ARBA" id="ARBA00022475"/>
    </source>
</evidence>
<dbReference type="OrthoDB" id="9811198at2"/>
<evidence type="ECO:0000256" key="6">
    <source>
        <dbReference type="ARBA" id="ARBA00023136"/>
    </source>
</evidence>
<dbReference type="PRINTS" id="PR01837">
    <property type="entry name" value="MGTCSAPBPROT"/>
</dbReference>
<dbReference type="PANTHER" id="PTHR33778:SF1">
    <property type="entry name" value="MAGNESIUM TRANSPORTER YHID-RELATED"/>
    <property type="match status" value="1"/>
</dbReference>
<evidence type="ECO:0000256" key="1">
    <source>
        <dbReference type="ARBA" id="ARBA00004651"/>
    </source>
</evidence>
<keyword evidence="4 7" id="KW-0812">Transmembrane</keyword>
<feature type="domain" description="MgtC/SapB/SrpB/YhiD N-terminal" evidence="8">
    <location>
        <begin position="13"/>
        <end position="142"/>
    </location>
</feature>
<evidence type="ECO:0000259" key="8">
    <source>
        <dbReference type="Pfam" id="PF02308"/>
    </source>
</evidence>
<dbReference type="Pfam" id="PF02308">
    <property type="entry name" value="MgtC"/>
    <property type="match status" value="1"/>
</dbReference>
<evidence type="ECO:0000256" key="7">
    <source>
        <dbReference type="SAM" id="Phobius"/>
    </source>
</evidence>
<protein>
    <submittedName>
        <fullName evidence="9">Putative Mg(2+) transport ATPase</fullName>
    </submittedName>
</protein>
<evidence type="ECO:0000313" key="9">
    <source>
        <dbReference type="EMBL" id="PRR85687.1"/>
    </source>
</evidence>
<evidence type="ECO:0000256" key="2">
    <source>
        <dbReference type="ARBA" id="ARBA00009298"/>
    </source>
</evidence>
<feature type="transmembrane region" description="Helical" evidence="7">
    <location>
        <begin position="73"/>
        <end position="91"/>
    </location>
</feature>
<feature type="transmembrane region" description="Helical" evidence="7">
    <location>
        <begin position="103"/>
        <end position="121"/>
    </location>
</feature>
<gene>
    <name evidence="9" type="ORF">CLLU_13130</name>
</gene>
<dbReference type="GO" id="GO:0005886">
    <property type="term" value="C:plasma membrane"/>
    <property type="evidence" value="ECO:0007669"/>
    <property type="project" value="UniProtKB-SubCell"/>
</dbReference>
<dbReference type="Proteomes" id="UP000237798">
    <property type="component" value="Unassembled WGS sequence"/>
</dbReference>
<dbReference type="PANTHER" id="PTHR33778">
    <property type="entry name" value="PROTEIN MGTC"/>
    <property type="match status" value="1"/>
</dbReference>
<keyword evidence="5 7" id="KW-1133">Transmembrane helix</keyword>
<feature type="transmembrane region" description="Helical" evidence="7">
    <location>
        <begin position="6"/>
        <end position="25"/>
    </location>
</feature>
<dbReference type="AlphaFoldDB" id="A0A2T0BP78"/>
<accession>A0A2T0BP78</accession>
<keyword evidence="10" id="KW-1185">Reference proteome</keyword>
<dbReference type="InterPro" id="IPR003416">
    <property type="entry name" value="MgtC/SapB/SrpB/YhiD_fam"/>
</dbReference>
<comment type="similarity">
    <text evidence="2">Belongs to the MgtC/SapB family.</text>
</comment>
<feature type="transmembrane region" description="Helical" evidence="7">
    <location>
        <begin position="34"/>
        <end position="53"/>
    </location>
</feature>
<dbReference type="RefSeq" id="WP_106008802.1">
    <property type="nucleotide sequence ID" value="NZ_PVXP01000013.1"/>
</dbReference>
<dbReference type="InterPro" id="IPR049177">
    <property type="entry name" value="MgtC_SapB_SrpB_YhiD_N"/>
</dbReference>
<evidence type="ECO:0000256" key="5">
    <source>
        <dbReference type="ARBA" id="ARBA00022989"/>
    </source>
</evidence>
<name>A0A2T0BP78_9CLOT</name>
<evidence type="ECO:0000256" key="4">
    <source>
        <dbReference type="ARBA" id="ARBA00022692"/>
    </source>
</evidence>
<comment type="subcellular location">
    <subcellularLocation>
        <location evidence="1">Cell membrane</location>
        <topology evidence="1">Multi-pass membrane protein</topology>
    </subcellularLocation>
</comment>
<evidence type="ECO:0000313" key="10">
    <source>
        <dbReference type="Proteomes" id="UP000237798"/>
    </source>
</evidence>